<dbReference type="GeneID" id="18257205"/>
<reference evidence="8 9" key="1">
    <citation type="journal article" date="2011" name="Cell">
        <title>Insight into structure and assembly of the nuclear pore complex by utilizing the genome of a eukaryotic thermophile.</title>
        <authorList>
            <person name="Amlacher S."/>
            <person name="Sarges P."/>
            <person name="Flemming D."/>
            <person name="van Noort V."/>
            <person name="Kunze R."/>
            <person name="Devos D.P."/>
            <person name="Arumugam M."/>
            <person name="Bork P."/>
            <person name="Hurt E."/>
        </authorList>
    </citation>
    <scope>NUCLEOTIDE SEQUENCE [LARGE SCALE GENOMIC DNA]</scope>
    <source>
        <strain evidence="9">DSM 1495 / CBS 144.50 / IMI 039719</strain>
    </source>
</reference>
<dbReference type="EMBL" id="GL988041">
    <property type="protein sequence ID" value="EGS21312.1"/>
    <property type="molecule type" value="Genomic_DNA"/>
</dbReference>
<dbReference type="SUPFAM" id="SSF103473">
    <property type="entry name" value="MFS general substrate transporter"/>
    <property type="match status" value="1"/>
</dbReference>
<evidence type="ECO:0000256" key="7">
    <source>
        <dbReference type="SAM" id="Phobius"/>
    </source>
</evidence>
<dbReference type="OrthoDB" id="1935484at2759"/>
<dbReference type="PANTHER" id="PTHR43791">
    <property type="entry name" value="PERMEASE-RELATED"/>
    <property type="match status" value="1"/>
</dbReference>
<dbReference type="RefSeq" id="XP_006693608.1">
    <property type="nucleotide sequence ID" value="XM_006693545.1"/>
</dbReference>
<keyword evidence="5 7" id="KW-0472">Membrane</keyword>
<keyword evidence="9" id="KW-1185">Reference proteome</keyword>
<feature type="transmembrane region" description="Helical" evidence="7">
    <location>
        <begin position="394"/>
        <end position="414"/>
    </location>
</feature>
<feature type="region of interest" description="Disordered" evidence="6">
    <location>
        <begin position="1"/>
        <end position="36"/>
    </location>
</feature>
<keyword evidence="2" id="KW-0813">Transport</keyword>
<dbReference type="OMA" id="LAKHYWP"/>
<evidence type="ECO:0000256" key="3">
    <source>
        <dbReference type="ARBA" id="ARBA00022692"/>
    </source>
</evidence>
<dbReference type="KEGG" id="cthr:CTHT_0031670"/>
<evidence type="ECO:0000256" key="4">
    <source>
        <dbReference type="ARBA" id="ARBA00022989"/>
    </source>
</evidence>
<keyword evidence="3 7" id="KW-0812">Transmembrane</keyword>
<dbReference type="PANTHER" id="PTHR43791:SF65">
    <property type="entry name" value="MAJOR FACILITATOR SUPERFAMILY (MFS) PROFILE DOMAIN-CONTAINING PROTEIN-RELATED"/>
    <property type="match status" value="1"/>
</dbReference>
<dbReference type="Proteomes" id="UP000008066">
    <property type="component" value="Unassembled WGS sequence"/>
</dbReference>
<dbReference type="InterPro" id="IPR036259">
    <property type="entry name" value="MFS_trans_sf"/>
</dbReference>
<evidence type="ECO:0000256" key="6">
    <source>
        <dbReference type="SAM" id="MobiDB-lite"/>
    </source>
</evidence>
<dbReference type="GO" id="GO:0022857">
    <property type="term" value="F:transmembrane transporter activity"/>
    <property type="evidence" value="ECO:0007669"/>
    <property type="project" value="TreeGrafter"/>
</dbReference>
<evidence type="ECO:0000313" key="8">
    <source>
        <dbReference type="EMBL" id="EGS21312.1"/>
    </source>
</evidence>
<dbReference type="AlphaFoldDB" id="G0S4N7"/>
<protein>
    <submittedName>
        <fullName evidence="8">Uncharacterized protein</fullName>
    </submittedName>
</protein>
<accession>G0S4N7</accession>
<feature type="compositionally biased region" description="Basic and acidic residues" evidence="6">
    <location>
        <begin position="9"/>
        <end position="23"/>
    </location>
</feature>
<dbReference type="GO" id="GO:0016020">
    <property type="term" value="C:membrane"/>
    <property type="evidence" value="ECO:0007669"/>
    <property type="project" value="UniProtKB-SubCell"/>
</dbReference>
<name>G0S4N7_CHATD</name>
<sequence>MATVLLRETPLKRERAQDSDGKSGPDASNTSINSIPPLGAVVQGKQFWWQKSKVDLDATATQPSVFDDPETAERYYPPPTWENVHRFDPLARWTWREEKKLLRKIDFRIMTWACIMFMALELDRANIHQALTDNFLGDLGMHTNDYNLGNTVFKLSFLCAELPSQLVSKWMGPDRWIPAQMSLWSIVACCQFWLSGRRSFLVCRALLGLLQGGFIPDGLLTLVIGLMSFLLMPAGPCQTASWFRGKNGWFTPREETIIVNRVLRDDPSKSDMHNREPITWKLLWQSLKDYDLWPLYLLGLTFQIPMVPPGQYLTLSLRALGFDTFQSNLLAMPHTILHTHPIQVGWNSRNSNAVRSRTVSAACYNMFVQTSGIIASNIYRKDDAPLYRRGNRQLLAILCMNIVLYFLVKAYYVWRNNQKAKKWNAMTEEERLNYLSTTKDKGNKRLDFRFQH</sequence>
<dbReference type="Gene3D" id="1.20.1250.20">
    <property type="entry name" value="MFS general substrate transporter like domains"/>
    <property type="match status" value="1"/>
</dbReference>
<dbReference type="eggNOG" id="KOG2533">
    <property type="taxonomic scope" value="Eukaryota"/>
</dbReference>
<dbReference type="HOGENOM" id="CLU_001265_2_1_1"/>
<gene>
    <name evidence="8" type="ORF">CTHT_0031670</name>
</gene>
<proteinExistence type="predicted"/>
<comment type="subcellular location">
    <subcellularLocation>
        <location evidence="1">Membrane</location>
        <topology evidence="1">Multi-pass membrane protein</topology>
    </subcellularLocation>
</comment>
<evidence type="ECO:0000313" key="9">
    <source>
        <dbReference type="Proteomes" id="UP000008066"/>
    </source>
</evidence>
<organism evidence="9">
    <name type="scientific">Chaetomium thermophilum (strain DSM 1495 / CBS 144.50 / IMI 039719)</name>
    <name type="common">Thermochaetoides thermophila</name>
    <dbReference type="NCBI Taxonomy" id="759272"/>
    <lineage>
        <taxon>Eukaryota</taxon>
        <taxon>Fungi</taxon>
        <taxon>Dikarya</taxon>
        <taxon>Ascomycota</taxon>
        <taxon>Pezizomycotina</taxon>
        <taxon>Sordariomycetes</taxon>
        <taxon>Sordariomycetidae</taxon>
        <taxon>Sordariales</taxon>
        <taxon>Chaetomiaceae</taxon>
        <taxon>Thermochaetoides</taxon>
    </lineage>
</organism>
<evidence type="ECO:0000256" key="2">
    <source>
        <dbReference type="ARBA" id="ARBA00022448"/>
    </source>
</evidence>
<evidence type="ECO:0000256" key="5">
    <source>
        <dbReference type="ARBA" id="ARBA00023136"/>
    </source>
</evidence>
<keyword evidence="4 7" id="KW-1133">Transmembrane helix</keyword>
<evidence type="ECO:0000256" key="1">
    <source>
        <dbReference type="ARBA" id="ARBA00004141"/>
    </source>
</evidence>